<name>A0A316VC55_9BASI</name>
<dbReference type="InParanoid" id="A0A316VC55"/>
<dbReference type="AlphaFoldDB" id="A0A316VC55"/>
<evidence type="ECO:0000313" key="2">
    <source>
        <dbReference type="Proteomes" id="UP000245771"/>
    </source>
</evidence>
<dbReference type="EMBL" id="KZ819604">
    <property type="protein sequence ID" value="PWN33135.1"/>
    <property type="molecule type" value="Genomic_DNA"/>
</dbReference>
<proteinExistence type="predicted"/>
<evidence type="ECO:0000313" key="1">
    <source>
        <dbReference type="EMBL" id="PWN33135.1"/>
    </source>
</evidence>
<sequence length="112" mass="12810">MDDALVVRLSVWCEGHLLIWLPELPNPVDIWRARLQRQHLSASIKILEAVQYLIALQHSSRMINHKELLMTSLARLVESKMSQLILNSQKDLHAAQAMELLTVFPIATSFLT</sequence>
<reference evidence="1 2" key="1">
    <citation type="journal article" date="2018" name="Mol. Biol. Evol.">
        <title>Broad Genomic Sampling Reveals a Smut Pathogenic Ancestry of the Fungal Clade Ustilaginomycotina.</title>
        <authorList>
            <person name="Kijpornyongpan T."/>
            <person name="Mondo S.J."/>
            <person name="Barry K."/>
            <person name="Sandor L."/>
            <person name="Lee J."/>
            <person name="Lipzen A."/>
            <person name="Pangilinan J."/>
            <person name="LaButti K."/>
            <person name="Hainaut M."/>
            <person name="Henrissat B."/>
            <person name="Grigoriev I.V."/>
            <person name="Spatafora J.W."/>
            <person name="Aime M.C."/>
        </authorList>
    </citation>
    <scope>NUCLEOTIDE SEQUENCE [LARGE SCALE GENOMIC DNA]</scope>
    <source>
        <strain evidence="1 2">MCA 3882</strain>
    </source>
</reference>
<organism evidence="1 2">
    <name type="scientific">Meira miltonrushii</name>
    <dbReference type="NCBI Taxonomy" id="1280837"/>
    <lineage>
        <taxon>Eukaryota</taxon>
        <taxon>Fungi</taxon>
        <taxon>Dikarya</taxon>
        <taxon>Basidiomycota</taxon>
        <taxon>Ustilaginomycotina</taxon>
        <taxon>Exobasidiomycetes</taxon>
        <taxon>Exobasidiales</taxon>
        <taxon>Brachybasidiaceae</taxon>
        <taxon>Meira</taxon>
    </lineage>
</organism>
<keyword evidence="2" id="KW-1185">Reference proteome</keyword>
<accession>A0A316VC55</accession>
<dbReference type="Proteomes" id="UP000245771">
    <property type="component" value="Unassembled WGS sequence"/>
</dbReference>
<dbReference type="RefSeq" id="XP_025353437.1">
    <property type="nucleotide sequence ID" value="XM_025500953.1"/>
</dbReference>
<dbReference type="GeneID" id="37022734"/>
<protein>
    <submittedName>
        <fullName evidence="1">Uncharacterized protein</fullName>
    </submittedName>
</protein>
<gene>
    <name evidence="1" type="ORF">FA14DRAFT_179793</name>
</gene>